<keyword evidence="2" id="KW-0677">Repeat</keyword>
<keyword evidence="1" id="KW-0433">Leucine-rich repeat</keyword>
<gene>
    <name evidence="4" type="ORF">MNOR_LOCUS7502</name>
</gene>
<dbReference type="PROSITE" id="PS51450">
    <property type="entry name" value="LRR"/>
    <property type="match status" value="3"/>
</dbReference>
<dbReference type="Gene3D" id="3.80.10.10">
    <property type="entry name" value="Ribonuclease Inhibitor"/>
    <property type="match status" value="3"/>
</dbReference>
<evidence type="ECO:0000313" key="5">
    <source>
        <dbReference type="Proteomes" id="UP001497623"/>
    </source>
</evidence>
<keyword evidence="5" id="KW-1185">Reference proteome</keyword>
<reference evidence="4 5" key="1">
    <citation type="submission" date="2024-05" db="EMBL/GenBank/DDBJ databases">
        <authorList>
            <person name="Wallberg A."/>
        </authorList>
    </citation>
    <scope>NUCLEOTIDE SEQUENCE [LARGE SCALE GENOMIC DNA]</scope>
</reference>
<dbReference type="FunFam" id="3.80.10.10:FF:001360">
    <property type="entry name" value="Uncharacterized protein"/>
    <property type="match status" value="1"/>
</dbReference>
<protein>
    <submittedName>
        <fullName evidence="4">Uncharacterized protein</fullName>
    </submittedName>
</protein>
<dbReference type="SUPFAM" id="SSF52058">
    <property type="entry name" value="L domain-like"/>
    <property type="match status" value="1"/>
</dbReference>
<dbReference type="InterPro" id="IPR032675">
    <property type="entry name" value="LRR_dom_sf"/>
</dbReference>
<evidence type="ECO:0000313" key="4">
    <source>
        <dbReference type="EMBL" id="CAL4068936.1"/>
    </source>
</evidence>
<dbReference type="PANTHER" id="PTHR24366:SF129">
    <property type="entry name" value="LEUCINE RICH REPEAT CONTAINING 24"/>
    <property type="match status" value="1"/>
</dbReference>
<evidence type="ECO:0000256" key="3">
    <source>
        <dbReference type="SAM" id="SignalP"/>
    </source>
</evidence>
<dbReference type="AlphaFoldDB" id="A0AAV2Q2V8"/>
<accession>A0AAV2Q2V8</accession>
<feature type="signal peptide" evidence="3">
    <location>
        <begin position="1"/>
        <end position="44"/>
    </location>
</feature>
<comment type="caution">
    <text evidence="4">The sequence shown here is derived from an EMBL/GenBank/DDBJ whole genome shotgun (WGS) entry which is preliminary data.</text>
</comment>
<dbReference type="InterPro" id="IPR001611">
    <property type="entry name" value="Leu-rich_rpt"/>
</dbReference>
<organism evidence="4 5">
    <name type="scientific">Meganyctiphanes norvegica</name>
    <name type="common">Northern krill</name>
    <name type="synonym">Thysanopoda norvegica</name>
    <dbReference type="NCBI Taxonomy" id="48144"/>
    <lineage>
        <taxon>Eukaryota</taxon>
        <taxon>Metazoa</taxon>
        <taxon>Ecdysozoa</taxon>
        <taxon>Arthropoda</taxon>
        <taxon>Crustacea</taxon>
        <taxon>Multicrustacea</taxon>
        <taxon>Malacostraca</taxon>
        <taxon>Eumalacostraca</taxon>
        <taxon>Eucarida</taxon>
        <taxon>Euphausiacea</taxon>
        <taxon>Euphausiidae</taxon>
        <taxon>Meganyctiphanes</taxon>
    </lineage>
</organism>
<sequence length="474" mass="54508">MKKMWFRRETDGAWCGQRGRSGRFLAPAVVALLMLLLAPQPAQLARQVSCPLTRMMSKGLDVVCERASEKILVNAFKEVREQPFSVYYLKIRNSNLPRIPDYMFTGLEFYNILMKWSHVTFEDIKIIFVVGATLEDQIFHSSNIIQVPTEALRKLDKLTFLNLNFNELSGLEDGVFAGLNNLERLSLYGNRISLISSYSFMGVEGLLRLNLGKNRLKTIPTEAFSNLNKLEVLELHENDITHLESRAFKGIYLNRVSVHTSMFRSGQPVFAELLLLYASNLAAVDRICKHLKLDFQNNLEWLELGNNRLGRIPTHALQSLRNLRQLDLDSNNISSIPEAAFQGYGNTINYIHFENNQISEISPSSFDDLKSLEWLTLAHNHIRRLTEEMISSILPEIRHIDLSYNPLVCNCDILWLWQFLRDPYNRQSVWSTEMHICHTDYGRSQQIDTLLASDLGCPEEEVAKMQGGWGMRDY</sequence>
<evidence type="ECO:0000256" key="1">
    <source>
        <dbReference type="ARBA" id="ARBA00022614"/>
    </source>
</evidence>
<dbReference type="SMART" id="SM00369">
    <property type="entry name" value="LRR_TYP"/>
    <property type="match status" value="7"/>
</dbReference>
<proteinExistence type="predicted"/>
<dbReference type="EMBL" id="CAXKWB010003321">
    <property type="protein sequence ID" value="CAL4068936.1"/>
    <property type="molecule type" value="Genomic_DNA"/>
</dbReference>
<dbReference type="PANTHER" id="PTHR24366">
    <property type="entry name" value="IG(IMMUNOGLOBULIN) AND LRR(LEUCINE RICH REPEAT) DOMAINS"/>
    <property type="match status" value="1"/>
</dbReference>
<feature type="chain" id="PRO_5043550800" evidence="3">
    <location>
        <begin position="45"/>
        <end position="474"/>
    </location>
</feature>
<dbReference type="Proteomes" id="UP001497623">
    <property type="component" value="Unassembled WGS sequence"/>
</dbReference>
<keyword evidence="3" id="KW-0732">Signal</keyword>
<name>A0AAV2Q2V8_MEGNR</name>
<feature type="non-terminal residue" evidence="4">
    <location>
        <position position="474"/>
    </location>
</feature>
<dbReference type="InterPro" id="IPR003591">
    <property type="entry name" value="Leu-rich_rpt_typical-subtyp"/>
</dbReference>
<evidence type="ECO:0000256" key="2">
    <source>
        <dbReference type="ARBA" id="ARBA00022737"/>
    </source>
</evidence>
<dbReference type="SMART" id="SM00365">
    <property type="entry name" value="LRR_SD22"/>
    <property type="match status" value="4"/>
</dbReference>
<dbReference type="Pfam" id="PF13855">
    <property type="entry name" value="LRR_8"/>
    <property type="match status" value="2"/>
</dbReference>